<reference evidence="2" key="1">
    <citation type="journal article" date="2011" name="Nature">
        <title>Genome sequence and analysis of the tuber crop potato.</title>
        <authorList>
            <consortium name="The Potato Genome Sequencing Consortium"/>
        </authorList>
    </citation>
    <scope>NUCLEOTIDE SEQUENCE [LARGE SCALE GENOMIC DNA]</scope>
    <source>
        <strain evidence="2">cv. DM1-3 516 R44</strain>
    </source>
</reference>
<dbReference type="AlphaFoldDB" id="M1DKQ8"/>
<dbReference type="PaxDb" id="4113-PGSC0003DMT400090590"/>
<dbReference type="HOGENOM" id="CLU_2089066_0_0_1"/>
<sequence>MIVPSNLDSLEKAVASLSISKKPECVIITPYQAFDLGPKKSHTEKKFVIMAPHQAFTSVPKEGLTKKEFVIETTTTHGMTRSYRFYTPKELAQGGHKIDHQKKPIGEAKAAEFWQRM</sequence>
<evidence type="ECO:0000313" key="1">
    <source>
        <dbReference type="EnsemblPlants" id="PGSC0003DMT400090590"/>
    </source>
</evidence>
<evidence type="ECO:0000313" key="2">
    <source>
        <dbReference type="Proteomes" id="UP000011115"/>
    </source>
</evidence>
<reference evidence="1" key="2">
    <citation type="submission" date="2015-06" db="UniProtKB">
        <authorList>
            <consortium name="EnsemblPlants"/>
        </authorList>
    </citation>
    <scope>IDENTIFICATION</scope>
    <source>
        <strain evidence="1">DM1-3 516 R44</strain>
    </source>
</reference>
<name>M1DKQ8_SOLTU</name>
<keyword evidence="2" id="KW-1185">Reference proteome</keyword>
<dbReference type="Proteomes" id="UP000011115">
    <property type="component" value="Unassembled WGS sequence"/>
</dbReference>
<dbReference type="EnsemblPlants" id="PGSC0003DMT400090590">
    <property type="protein sequence ID" value="PGSC0003DMT400090590"/>
    <property type="gene ID" value="PGSC0003DMG400040161"/>
</dbReference>
<protein>
    <submittedName>
        <fullName evidence="1">Uncharacterized protein</fullName>
    </submittedName>
</protein>
<accession>M1DKQ8</accession>
<organism evidence="1 2">
    <name type="scientific">Solanum tuberosum</name>
    <name type="common">Potato</name>
    <dbReference type="NCBI Taxonomy" id="4113"/>
    <lineage>
        <taxon>Eukaryota</taxon>
        <taxon>Viridiplantae</taxon>
        <taxon>Streptophyta</taxon>
        <taxon>Embryophyta</taxon>
        <taxon>Tracheophyta</taxon>
        <taxon>Spermatophyta</taxon>
        <taxon>Magnoliopsida</taxon>
        <taxon>eudicotyledons</taxon>
        <taxon>Gunneridae</taxon>
        <taxon>Pentapetalae</taxon>
        <taxon>asterids</taxon>
        <taxon>lamiids</taxon>
        <taxon>Solanales</taxon>
        <taxon>Solanaceae</taxon>
        <taxon>Solanoideae</taxon>
        <taxon>Solaneae</taxon>
        <taxon>Solanum</taxon>
    </lineage>
</organism>
<dbReference type="Gramene" id="PGSC0003DMT400090590">
    <property type="protein sequence ID" value="PGSC0003DMT400090590"/>
    <property type="gene ID" value="PGSC0003DMG400040161"/>
</dbReference>
<proteinExistence type="predicted"/>
<dbReference type="InParanoid" id="M1DKQ8"/>